<dbReference type="RefSeq" id="WP_200349348.1">
    <property type="nucleotide sequence ID" value="NZ_BAABHZ010000010.1"/>
</dbReference>
<dbReference type="Proteomes" id="UP000600139">
    <property type="component" value="Unassembled WGS sequence"/>
</dbReference>
<gene>
    <name evidence="2" type="ORF">JIN84_02080</name>
</gene>
<keyword evidence="3" id="KW-1185">Reference proteome</keyword>
<dbReference type="Pfam" id="PF00535">
    <property type="entry name" value="Glycos_transf_2"/>
    <property type="match status" value="1"/>
</dbReference>
<dbReference type="Gene3D" id="3.90.550.10">
    <property type="entry name" value="Spore Coat Polysaccharide Biosynthesis Protein SpsA, Chain A"/>
    <property type="match status" value="1"/>
</dbReference>
<evidence type="ECO:0000313" key="3">
    <source>
        <dbReference type="Proteomes" id="UP000600139"/>
    </source>
</evidence>
<evidence type="ECO:0000313" key="2">
    <source>
        <dbReference type="EMBL" id="MBK1814382.1"/>
    </source>
</evidence>
<protein>
    <submittedName>
        <fullName evidence="2">Glycosyltransferase family 2 protein</fullName>
    </submittedName>
</protein>
<dbReference type="PANTHER" id="PTHR48090:SF7">
    <property type="entry name" value="RFBJ PROTEIN"/>
    <property type="match status" value="1"/>
</dbReference>
<name>A0A934R0S9_9BACT</name>
<dbReference type="InterPro" id="IPR001173">
    <property type="entry name" value="Glyco_trans_2-like"/>
</dbReference>
<evidence type="ECO:0000259" key="1">
    <source>
        <dbReference type="Pfam" id="PF00535"/>
    </source>
</evidence>
<comment type="caution">
    <text evidence="2">The sequence shown here is derived from an EMBL/GenBank/DDBJ whole genome shotgun (WGS) entry which is preliminary data.</text>
</comment>
<dbReference type="EMBL" id="JAENIK010000004">
    <property type="protein sequence ID" value="MBK1814382.1"/>
    <property type="molecule type" value="Genomic_DNA"/>
</dbReference>
<accession>A0A934R0S9</accession>
<sequence>MTDSPDTPRLLVVMPVFNEQASVEEVVRSWMAVLDETVGDFTLLTINDGSTDGTEAKLQDLAARFAPRMELLSRPNRGHGQTCVQGYLIALERKIPHILQIDSDGQSSPDHFADFWVLRDRFDVIYGKRSRRDGFRRVLASQILRTSLKLLTRADCVDANVPYRLMTGSSCASAIRAIPPDFDLANVALSVLLRKMPAIRHGQVPIGFPPRLGGEPSVPFFKFATKARELFQQLRTSGIAAK</sequence>
<dbReference type="PANTHER" id="PTHR48090">
    <property type="entry name" value="UNDECAPRENYL-PHOSPHATE 4-DEOXY-4-FORMAMIDO-L-ARABINOSE TRANSFERASE-RELATED"/>
    <property type="match status" value="1"/>
</dbReference>
<dbReference type="SUPFAM" id="SSF53448">
    <property type="entry name" value="Nucleotide-diphospho-sugar transferases"/>
    <property type="match status" value="1"/>
</dbReference>
<dbReference type="CDD" id="cd04179">
    <property type="entry name" value="DPM_DPG-synthase_like"/>
    <property type="match status" value="1"/>
</dbReference>
<dbReference type="AlphaFoldDB" id="A0A934R0S9"/>
<dbReference type="InterPro" id="IPR050256">
    <property type="entry name" value="Glycosyltransferase_2"/>
</dbReference>
<feature type="domain" description="Glycosyltransferase 2-like" evidence="1">
    <location>
        <begin position="12"/>
        <end position="140"/>
    </location>
</feature>
<dbReference type="InterPro" id="IPR029044">
    <property type="entry name" value="Nucleotide-diphossugar_trans"/>
</dbReference>
<reference evidence="2" key="1">
    <citation type="submission" date="2021-01" db="EMBL/GenBank/DDBJ databases">
        <title>Modified the classification status of verrucomicrobia.</title>
        <authorList>
            <person name="Feng X."/>
        </authorList>
    </citation>
    <scope>NUCLEOTIDE SEQUENCE</scope>
    <source>
        <strain evidence="2">JCM 18052</strain>
    </source>
</reference>
<organism evidence="2 3">
    <name type="scientific">Luteolibacter yonseiensis</name>
    <dbReference type="NCBI Taxonomy" id="1144680"/>
    <lineage>
        <taxon>Bacteria</taxon>
        <taxon>Pseudomonadati</taxon>
        <taxon>Verrucomicrobiota</taxon>
        <taxon>Verrucomicrobiia</taxon>
        <taxon>Verrucomicrobiales</taxon>
        <taxon>Verrucomicrobiaceae</taxon>
        <taxon>Luteolibacter</taxon>
    </lineage>
</organism>
<proteinExistence type="predicted"/>